<dbReference type="EMBL" id="SODV01000001">
    <property type="protein sequence ID" value="TDW99622.1"/>
    <property type="molecule type" value="Genomic_DNA"/>
</dbReference>
<dbReference type="OrthoDB" id="5966279at2"/>
<evidence type="ECO:0000313" key="3">
    <source>
        <dbReference type="Proteomes" id="UP000294498"/>
    </source>
</evidence>
<dbReference type="AlphaFoldDB" id="A0A4V3GLI2"/>
<dbReference type="GO" id="GO:0016020">
    <property type="term" value="C:membrane"/>
    <property type="evidence" value="ECO:0007669"/>
    <property type="project" value="InterPro"/>
</dbReference>
<name>A0A4V3GLI2_9BACT</name>
<proteinExistence type="predicted"/>
<dbReference type="RefSeq" id="WP_133990475.1">
    <property type="nucleotide sequence ID" value="NZ_SODV01000001.1"/>
</dbReference>
<reference evidence="2 3" key="1">
    <citation type="submission" date="2019-03" db="EMBL/GenBank/DDBJ databases">
        <title>Genomic Encyclopedia of Type Strains, Phase IV (KMG-IV): sequencing the most valuable type-strain genomes for metagenomic binning, comparative biology and taxonomic classification.</title>
        <authorList>
            <person name="Goeker M."/>
        </authorList>
    </citation>
    <scope>NUCLEOTIDE SEQUENCE [LARGE SCALE GENOMIC DNA]</scope>
    <source>
        <strain evidence="2 3">DSM 100059</strain>
    </source>
</reference>
<dbReference type="Proteomes" id="UP000294498">
    <property type="component" value="Unassembled WGS sequence"/>
</dbReference>
<keyword evidence="1" id="KW-0812">Transmembrane</keyword>
<organism evidence="2 3">
    <name type="scientific">Dinghuibacter silviterrae</name>
    <dbReference type="NCBI Taxonomy" id="1539049"/>
    <lineage>
        <taxon>Bacteria</taxon>
        <taxon>Pseudomonadati</taxon>
        <taxon>Bacteroidota</taxon>
        <taxon>Chitinophagia</taxon>
        <taxon>Chitinophagales</taxon>
        <taxon>Chitinophagaceae</taxon>
        <taxon>Dinghuibacter</taxon>
    </lineage>
</organism>
<feature type="transmembrane region" description="Helical" evidence="1">
    <location>
        <begin position="12"/>
        <end position="35"/>
    </location>
</feature>
<dbReference type="Pfam" id="PF03203">
    <property type="entry name" value="MerC"/>
    <property type="match status" value="1"/>
</dbReference>
<evidence type="ECO:0000313" key="2">
    <source>
        <dbReference type="EMBL" id="TDW99622.1"/>
    </source>
</evidence>
<keyword evidence="1" id="KW-0472">Membrane</keyword>
<protein>
    <submittedName>
        <fullName evidence="2">MerC mercury resistance protein</fullName>
    </submittedName>
</protein>
<gene>
    <name evidence="2" type="ORF">EDB95_0632</name>
</gene>
<comment type="caution">
    <text evidence="2">The sequence shown here is derived from an EMBL/GenBank/DDBJ whole genome shotgun (WGS) entry which is preliminary data.</text>
</comment>
<feature type="transmembrane region" description="Helical" evidence="1">
    <location>
        <begin position="95"/>
        <end position="112"/>
    </location>
</feature>
<sequence length="120" mass="13149">MRINWDMLGMSASIACAIHCAVLPLFLTALPLFGWEILHNPWFEGGMIALAGVVGASALRHGYKRHHRRSTPAMLFGAGFACLVLKEVFHTFHVALLIPAIVLIVGAHYLNLRYTSPKAA</sequence>
<keyword evidence="3" id="KW-1185">Reference proteome</keyword>
<dbReference type="InterPro" id="IPR004891">
    <property type="entry name" value="Mercury-R_MerC"/>
</dbReference>
<feature type="transmembrane region" description="Helical" evidence="1">
    <location>
        <begin position="41"/>
        <end position="59"/>
    </location>
</feature>
<evidence type="ECO:0000256" key="1">
    <source>
        <dbReference type="SAM" id="Phobius"/>
    </source>
</evidence>
<keyword evidence="1" id="KW-1133">Transmembrane helix</keyword>
<dbReference type="GO" id="GO:0015097">
    <property type="term" value="F:mercury ion transmembrane transporter activity"/>
    <property type="evidence" value="ECO:0007669"/>
    <property type="project" value="InterPro"/>
</dbReference>
<accession>A0A4V3GLI2</accession>